<keyword evidence="6" id="KW-1185">Reference proteome</keyword>
<dbReference type="Pfam" id="PF08614">
    <property type="entry name" value="ATG16"/>
    <property type="match status" value="1"/>
</dbReference>
<dbReference type="InterPro" id="IPR001680">
    <property type="entry name" value="WD40_rpt"/>
</dbReference>
<keyword evidence="2 4" id="KW-0853">WD repeat</keyword>
<gene>
    <name evidence="7" type="primary">LOC136075220</name>
</gene>
<dbReference type="Gene3D" id="2.130.10.10">
    <property type="entry name" value="YVTN repeat-like/Quinoprotein amine dehydrogenase"/>
    <property type="match status" value="1"/>
</dbReference>
<evidence type="ECO:0000256" key="2">
    <source>
        <dbReference type="ARBA" id="ARBA00022574"/>
    </source>
</evidence>
<dbReference type="Proteomes" id="UP001652625">
    <property type="component" value="Chromosome 01"/>
</dbReference>
<keyword evidence="3" id="KW-0677">Repeat</keyword>
<dbReference type="GeneID" id="136075220"/>
<evidence type="ECO:0000313" key="7">
    <source>
        <dbReference type="RefSeq" id="XP_065643780.1"/>
    </source>
</evidence>
<organism evidence="6 7">
    <name type="scientific">Hydra vulgaris</name>
    <name type="common">Hydra</name>
    <name type="synonym">Hydra attenuata</name>
    <dbReference type="NCBI Taxonomy" id="6087"/>
    <lineage>
        <taxon>Eukaryota</taxon>
        <taxon>Metazoa</taxon>
        <taxon>Cnidaria</taxon>
        <taxon>Hydrozoa</taxon>
        <taxon>Hydroidolina</taxon>
        <taxon>Anthoathecata</taxon>
        <taxon>Aplanulata</taxon>
        <taxon>Hydridae</taxon>
        <taxon>Hydra</taxon>
    </lineage>
</organism>
<dbReference type="InterPro" id="IPR045160">
    <property type="entry name" value="ATG16"/>
</dbReference>
<feature type="repeat" description="WD" evidence="4">
    <location>
        <begin position="362"/>
        <end position="404"/>
    </location>
</feature>
<sequence length="421" mass="48311">MLSYVISTESRHGIDGFPKKKNDCSDFKGSIISILRRIARAQNNNEIEAAIEKLNTSNFWLDGKFHKFKKYITNYWLCNKERWIWAYRQDRLLVNLNTNNGLERQNETFKYTYLQRHKNSSITGMLTLLIEEFFADKFEQLEGCGGTPYFTESMKFLSCKEELKKNVGGDKELKIYKLQVELTELHRTKGEHAQKMIQLTIDLKAKDESILQKDSIIRENQIQLDNILSEYGRLNSIIADFKGANQVVFSAIKDEHQALQMLCNSTEEKRKNLQFEFQELVQRCMHQKVLEADLLNMQNEVLASRRQQKLQQELIDAASEPIFLPPVSLSPENGKRFSSYSSLGMICLTSVPDRPAQSTYTLTGYSNKVMTAKFLGTDSSKIASGSYDRTIKVWDLRSKVCTKTIFAGSSCNDLVMSDIAG</sequence>
<dbReference type="RefSeq" id="XP_065643780.1">
    <property type="nucleotide sequence ID" value="XM_065787708.1"/>
</dbReference>
<reference evidence="6" key="1">
    <citation type="submission" date="2025-05" db="UniProtKB">
        <authorList>
            <consortium name="RefSeq"/>
        </authorList>
    </citation>
    <scope>NUCLEOTIDE SEQUENCE [LARGE SCALE GENOMIC DNA]</scope>
</reference>
<feature type="domain" description="Autophagy-related protein 16" evidence="5">
    <location>
        <begin position="171"/>
        <end position="296"/>
    </location>
</feature>
<dbReference type="InterPro" id="IPR015943">
    <property type="entry name" value="WD40/YVTN_repeat-like_dom_sf"/>
</dbReference>
<dbReference type="SUPFAM" id="SSF50978">
    <property type="entry name" value="WD40 repeat-like"/>
    <property type="match status" value="1"/>
</dbReference>
<evidence type="ECO:0000313" key="6">
    <source>
        <dbReference type="Proteomes" id="UP001652625"/>
    </source>
</evidence>
<accession>A0ABM4B4L1</accession>
<evidence type="ECO:0000256" key="4">
    <source>
        <dbReference type="PROSITE-ProRule" id="PRU00221"/>
    </source>
</evidence>
<comment type="similarity">
    <text evidence="1">Belongs to the WD repeat ATG16 family.</text>
</comment>
<dbReference type="PROSITE" id="PS50294">
    <property type="entry name" value="WD_REPEATS_REGION"/>
    <property type="match status" value="1"/>
</dbReference>
<dbReference type="PROSITE" id="PS00678">
    <property type="entry name" value="WD_REPEATS_1"/>
    <property type="match status" value="1"/>
</dbReference>
<dbReference type="Pfam" id="PF00400">
    <property type="entry name" value="WD40"/>
    <property type="match status" value="1"/>
</dbReference>
<evidence type="ECO:0000256" key="3">
    <source>
        <dbReference type="ARBA" id="ARBA00022737"/>
    </source>
</evidence>
<dbReference type="InterPro" id="IPR013923">
    <property type="entry name" value="Autophagy-rel_prot_16_dom"/>
</dbReference>
<name>A0ABM4B4L1_HYDVU</name>
<dbReference type="PANTHER" id="PTHR19878">
    <property type="entry name" value="AUTOPHAGY PROTEIN 16-LIKE"/>
    <property type="match status" value="1"/>
</dbReference>
<dbReference type="InterPro" id="IPR019775">
    <property type="entry name" value="WD40_repeat_CS"/>
</dbReference>
<evidence type="ECO:0000259" key="5">
    <source>
        <dbReference type="Pfam" id="PF08614"/>
    </source>
</evidence>
<reference evidence="7" key="2">
    <citation type="submission" date="2025-08" db="UniProtKB">
        <authorList>
            <consortium name="RefSeq"/>
        </authorList>
    </citation>
    <scope>IDENTIFICATION</scope>
</reference>
<dbReference type="SMART" id="SM00320">
    <property type="entry name" value="WD40"/>
    <property type="match status" value="1"/>
</dbReference>
<evidence type="ECO:0000256" key="1">
    <source>
        <dbReference type="ARBA" id="ARBA00009271"/>
    </source>
</evidence>
<dbReference type="PROSITE" id="PS50082">
    <property type="entry name" value="WD_REPEATS_2"/>
    <property type="match status" value="1"/>
</dbReference>
<dbReference type="InterPro" id="IPR036322">
    <property type="entry name" value="WD40_repeat_dom_sf"/>
</dbReference>
<protein>
    <submittedName>
        <fullName evidence="7">Autophagy-related protein 16-like isoform X1</fullName>
    </submittedName>
</protein>
<proteinExistence type="inferred from homology"/>
<dbReference type="PANTHER" id="PTHR19878:SF8">
    <property type="entry name" value="AUTOPHAGY-RELATED 16, ISOFORM F"/>
    <property type="match status" value="1"/>
</dbReference>